<dbReference type="CDD" id="cd02186">
    <property type="entry name" value="alpha_tubulin"/>
    <property type="match status" value="1"/>
</dbReference>
<reference evidence="9 10" key="1">
    <citation type="submission" date="2024-08" db="EMBL/GenBank/DDBJ databases">
        <authorList>
            <person name="Will J Nash"/>
            <person name="Angela Man"/>
            <person name="Seanna McTaggart"/>
            <person name="Kendall Baker"/>
            <person name="Tom Barker"/>
            <person name="Leah Catchpole"/>
            <person name="Alex Durrant"/>
            <person name="Karim Gharbi"/>
            <person name="Naomi Irish"/>
            <person name="Gemy Kaithakottil"/>
            <person name="Debby Ku"/>
            <person name="Aaliyah Providence"/>
            <person name="Felix Shaw"/>
            <person name="David Swarbreck"/>
            <person name="Chris Watkins"/>
            <person name="Ann M. McCartney"/>
            <person name="Giulio Formenti"/>
            <person name="Alice Mouton"/>
            <person name="Noel Vella"/>
            <person name="Bjorn M von Reumont"/>
            <person name="Adriana Vella"/>
            <person name="Wilfried Haerty"/>
        </authorList>
    </citation>
    <scope>NUCLEOTIDE SEQUENCE [LARGE SCALE GENOMIC DNA]</scope>
</reference>
<dbReference type="InterPro" id="IPR002452">
    <property type="entry name" value="Alpha_tubulin"/>
</dbReference>
<feature type="domain" description="Tubulin/FtsZ GTPase" evidence="7">
    <location>
        <begin position="55"/>
        <end position="251"/>
    </location>
</feature>
<evidence type="ECO:0008006" key="11">
    <source>
        <dbReference type="Google" id="ProtNLM"/>
    </source>
</evidence>
<evidence type="ECO:0000256" key="6">
    <source>
        <dbReference type="ARBA" id="ARBA00049117"/>
    </source>
</evidence>
<dbReference type="PRINTS" id="PR01161">
    <property type="entry name" value="TUBULIN"/>
</dbReference>
<dbReference type="Proteomes" id="UP001642520">
    <property type="component" value="Unassembled WGS sequence"/>
</dbReference>
<protein>
    <recommendedName>
        <fullName evidence="11">Tubulin alpha chain</fullName>
    </recommendedName>
</protein>
<dbReference type="InterPro" id="IPR037103">
    <property type="entry name" value="Tubulin/FtsZ-like_C"/>
</dbReference>
<name>A0ABP1NBN3_XYLVO</name>
<dbReference type="PANTHER" id="PTHR11588">
    <property type="entry name" value="TUBULIN"/>
    <property type="match status" value="1"/>
</dbReference>
<dbReference type="InterPro" id="IPR003008">
    <property type="entry name" value="Tubulin_FtsZ_GTPase"/>
</dbReference>
<dbReference type="PRINTS" id="PR01162">
    <property type="entry name" value="ALPHATUBULIN"/>
</dbReference>
<organism evidence="9 10">
    <name type="scientific">Xylocopa violacea</name>
    <name type="common">Violet carpenter bee</name>
    <name type="synonym">Apis violacea</name>
    <dbReference type="NCBI Taxonomy" id="135666"/>
    <lineage>
        <taxon>Eukaryota</taxon>
        <taxon>Metazoa</taxon>
        <taxon>Ecdysozoa</taxon>
        <taxon>Arthropoda</taxon>
        <taxon>Hexapoda</taxon>
        <taxon>Insecta</taxon>
        <taxon>Pterygota</taxon>
        <taxon>Neoptera</taxon>
        <taxon>Endopterygota</taxon>
        <taxon>Hymenoptera</taxon>
        <taxon>Apocrita</taxon>
        <taxon>Aculeata</taxon>
        <taxon>Apoidea</taxon>
        <taxon>Anthophila</taxon>
        <taxon>Apidae</taxon>
        <taxon>Xylocopa</taxon>
        <taxon>Xylocopa</taxon>
    </lineage>
</organism>
<evidence type="ECO:0000256" key="2">
    <source>
        <dbReference type="ARBA" id="ARBA00022701"/>
    </source>
</evidence>
<accession>A0ABP1NBN3</accession>
<comment type="similarity">
    <text evidence="1">Belongs to the tubulin family.</text>
</comment>
<dbReference type="SMART" id="SM00865">
    <property type="entry name" value="Tubulin_C"/>
    <property type="match status" value="1"/>
</dbReference>
<dbReference type="InterPro" id="IPR000217">
    <property type="entry name" value="Tubulin"/>
</dbReference>
<feature type="domain" description="Tubulin/FtsZ 2-layer sandwich" evidence="8">
    <location>
        <begin position="253"/>
        <end position="398"/>
    </location>
</feature>
<dbReference type="InterPro" id="IPR023123">
    <property type="entry name" value="Tubulin_C"/>
</dbReference>
<evidence type="ECO:0000256" key="3">
    <source>
        <dbReference type="ARBA" id="ARBA00022741"/>
    </source>
</evidence>
<dbReference type="SUPFAM" id="SSF52490">
    <property type="entry name" value="Tubulin nucleotide-binding domain-like"/>
    <property type="match status" value="1"/>
</dbReference>
<keyword evidence="2" id="KW-0493">Microtubule</keyword>
<keyword evidence="5" id="KW-0342">GTP-binding</keyword>
<dbReference type="Pfam" id="PF00091">
    <property type="entry name" value="Tubulin"/>
    <property type="match status" value="1"/>
</dbReference>
<dbReference type="Pfam" id="PF03953">
    <property type="entry name" value="Tubulin_C"/>
    <property type="match status" value="1"/>
</dbReference>
<evidence type="ECO:0000256" key="5">
    <source>
        <dbReference type="ARBA" id="ARBA00023134"/>
    </source>
</evidence>
<proteinExistence type="inferred from homology"/>
<gene>
    <name evidence="9" type="ORF">XYLVIOL_LOCUS3265</name>
</gene>
<dbReference type="InterPro" id="IPR008280">
    <property type="entry name" value="Tub_FtsZ_C"/>
</dbReference>
<dbReference type="Gene3D" id="1.10.287.600">
    <property type="entry name" value="Helix hairpin bin"/>
    <property type="match status" value="1"/>
</dbReference>
<evidence type="ECO:0000259" key="8">
    <source>
        <dbReference type="SMART" id="SM00865"/>
    </source>
</evidence>
<keyword evidence="4" id="KW-0378">Hydrolase</keyword>
<evidence type="ECO:0000313" key="10">
    <source>
        <dbReference type="Proteomes" id="UP001642520"/>
    </source>
</evidence>
<dbReference type="SMART" id="SM00864">
    <property type="entry name" value="Tubulin"/>
    <property type="match status" value="1"/>
</dbReference>
<evidence type="ECO:0000256" key="4">
    <source>
        <dbReference type="ARBA" id="ARBA00022801"/>
    </source>
</evidence>
<dbReference type="InterPro" id="IPR018316">
    <property type="entry name" value="Tubulin/FtsZ_2-layer-sand-dom"/>
</dbReference>
<keyword evidence="10" id="KW-1185">Reference proteome</keyword>
<evidence type="ECO:0000256" key="1">
    <source>
        <dbReference type="ARBA" id="ARBA00009636"/>
    </source>
</evidence>
<sequence>MEKPSEIVTIFVGQAGTKIANACWELFCLEHGISSDGCLHPGYYPTDTSMCSIFAETQVNQCARKLTPRTIIVDLEPSVIDEIRIGDYRKLFSPDSLISGKEDASNNYARGYYGVGQEAIELVLSRIAKIWETCSQPSGFIVFRSLSGGTGGGFATLLIERLSQDCPKTNILDFVVFPSPNISTVIVEPYNAVFSTHGSLDHVDCCFLVDNEALYNICARSLDVENPRYANLNRIKAQVVSSVTASMRFEGALNLTLEELRTNLVPYPRNHFALVTYAPLISPRKAMHSEITTQRITLDCFDPANQMATCDPRTGAYTSCCMLYRGDVSPNDVNRTIASLKGAKSIRFVTWSPTGFKVGINYQPTTTVPGGDLAPSRKTVMMASNNTAVRYKWSNLARKFDLMFQNKAYVHHYVEEGMEESFFDEAIDNMAALIADYKEIER</sequence>
<evidence type="ECO:0000259" key="7">
    <source>
        <dbReference type="SMART" id="SM00864"/>
    </source>
</evidence>
<dbReference type="Gene3D" id="3.30.1330.20">
    <property type="entry name" value="Tubulin/FtsZ, C-terminal domain"/>
    <property type="match status" value="1"/>
</dbReference>
<comment type="catalytic activity">
    <reaction evidence="6">
        <text>GTP + H2O = GDP + phosphate + H(+)</text>
        <dbReference type="Rhea" id="RHEA:19669"/>
        <dbReference type="ChEBI" id="CHEBI:15377"/>
        <dbReference type="ChEBI" id="CHEBI:15378"/>
        <dbReference type="ChEBI" id="CHEBI:37565"/>
        <dbReference type="ChEBI" id="CHEBI:43474"/>
        <dbReference type="ChEBI" id="CHEBI:58189"/>
    </reaction>
    <physiologicalReaction direction="left-to-right" evidence="6">
        <dbReference type="Rhea" id="RHEA:19670"/>
    </physiologicalReaction>
</comment>
<comment type="caution">
    <text evidence="9">The sequence shown here is derived from an EMBL/GenBank/DDBJ whole genome shotgun (WGS) entry which is preliminary data.</text>
</comment>
<evidence type="ECO:0000313" key="9">
    <source>
        <dbReference type="EMBL" id="CAL7938398.1"/>
    </source>
</evidence>
<dbReference type="EMBL" id="CAXAJV020001288">
    <property type="protein sequence ID" value="CAL7938398.1"/>
    <property type="molecule type" value="Genomic_DNA"/>
</dbReference>
<keyword evidence="3" id="KW-0547">Nucleotide-binding</keyword>
<dbReference type="Gene3D" id="3.40.50.1440">
    <property type="entry name" value="Tubulin/FtsZ, GTPase domain"/>
    <property type="match status" value="1"/>
</dbReference>
<dbReference type="SUPFAM" id="SSF55307">
    <property type="entry name" value="Tubulin C-terminal domain-like"/>
    <property type="match status" value="1"/>
</dbReference>
<dbReference type="InterPro" id="IPR036525">
    <property type="entry name" value="Tubulin/FtsZ_GTPase_sf"/>
</dbReference>